<dbReference type="Gene3D" id="3.40.630.30">
    <property type="match status" value="1"/>
</dbReference>
<accession>A0A1I2MC25</accession>
<evidence type="ECO:0000259" key="1">
    <source>
        <dbReference type="Pfam" id="PF13302"/>
    </source>
</evidence>
<keyword evidence="3" id="KW-1185">Reference proteome</keyword>
<dbReference type="InterPro" id="IPR000182">
    <property type="entry name" value="GNAT_dom"/>
</dbReference>
<name>A0A1I2MC25_9ACTN</name>
<feature type="domain" description="N-acetyltransferase" evidence="1">
    <location>
        <begin position="6"/>
        <end position="80"/>
    </location>
</feature>
<keyword evidence="2" id="KW-0808">Transferase</keyword>
<dbReference type="AlphaFoldDB" id="A0A1I2MC25"/>
<proteinExistence type="predicted"/>
<reference evidence="2 3" key="1">
    <citation type="submission" date="2016-10" db="EMBL/GenBank/DDBJ databases">
        <authorList>
            <person name="de Groot N.N."/>
        </authorList>
    </citation>
    <scope>NUCLEOTIDE SEQUENCE [LARGE SCALE GENOMIC DNA]</scope>
    <source>
        <strain evidence="2 3">DSM 43019</strain>
    </source>
</reference>
<evidence type="ECO:0000313" key="2">
    <source>
        <dbReference type="EMBL" id="SFF89005.1"/>
    </source>
</evidence>
<gene>
    <name evidence="2" type="ORF">SAMN05421541_12830</name>
</gene>
<evidence type="ECO:0000313" key="3">
    <source>
        <dbReference type="Proteomes" id="UP000199645"/>
    </source>
</evidence>
<organism evidence="2 3">
    <name type="scientific">Actinoplanes philippinensis</name>
    <dbReference type="NCBI Taxonomy" id="35752"/>
    <lineage>
        <taxon>Bacteria</taxon>
        <taxon>Bacillati</taxon>
        <taxon>Actinomycetota</taxon>
        <taxon>Actinomycetes</taxon>
        <taxon>Micromonosporales</taxon>
        <taxon>Micromonosporaceae</taxon>
        <taxon>Actinoplanes</taxon>
    </lineage>
</organism>
<dbReference type="STRING" id="35752.SAMN05421541_12830"/>
<dbReference type="GO" id="GO:0016747">
    <property type="term" value="F:acyltransferase activity, transferring groups other than amino-acyl groups"/>
    <property type="evidence" value="ECO:0007669"/>
    <property type="project" value="InterPro"/>
</dbReference>
<dbReference type="SUPFAM" id="SSF55729">
    <property type="entry name" value="Acyl-CoA N-acyltransferases (Nat)"/>
    <property type="match status" value="1"/>
</dbReference>
<dbReference type="PANTHER" id="PTHR43610">
    <property type="entry name" value="BLL6696 PROTEIN"/>
    <property type="match status" value="1"/>
</dbReference>
<dbReference type="Proteomes" id="UP000199645">
    <property type="component" value="Unassembled WGS sequence"/>
</dbReference>
<dbReference type="PANTHER" id="PTHR43610:SF1">
    <property type="entry name" value="N-ACETYLTRANSFERASE DOMAIN-CONTAINING PROTEIN"/>
    <property type="match status" value="1"/>
</dbReference>
<dbReference type="Pfam" id="PF13302">
    <property type="entry name" value="Acetyltransf_3"/>
    <property type="match status" value="1"/>
</dbReference>
<sequence length="123" mass="13915">MASGRFAGTTSFAEPDPRLRTVMIGYSWLGRQWWGSGINAEAKLLMLAFAFETLGAVRVPLVTDILNVRAQAAIERLGAQKEGVLRKHRRRADGSWRDTVLYAIVDDDWPDLKRRLETRTART</sequence>
<dbReference type="EMBL" id="FONV01000028">
    <property type="protein sequence ID" value="SFF89005.1"/>
    <property type="molecule type" value="Genomic_DNA"/>
</dbReference>
<dbReference type="InterPro" id="IPR016181">
    <property type="entry name" value="Acyl_CoA_acyltransferase"/>
</dbReference>
<protein>
    <submittedName>
        <fullName evidence="2">Acetyltransferase (GNAT) domain-containing protein</fullName>
    </submittedName>
</protein>